<name>A0A9D5H1I8_9LILI</name>
<proteinExistence type="predicted"/>
<comment type="caution">
    <text evidence="3">The sequence shown here is derived from an EMBL/GenBank/DDBJ whole genome shotgun (WGS) entry which is preliminary data.</text>
</comment>
<accession>A0A9D5H1I8</accession>
<dbReference type="PANTHER" id="PTHR47186:SF54">
    <property type="entry name" value="DISEASE RESISTANCE RPP13-LIKE PROTEIN 4"/>
    <property type="match status" value="1"/>
</dbReference>
<evidence type="ECO:0000313" key="3">
    <source>
        <dbReference type="EMBL" id="KAJ0959719.1"/>
    </source>
</evidence>
<dbReference type="EMBL" id="JAGGNH010000184">
    <property type="protein sequence ID" value="KAJ0959719.1"/>
    <property type="molecule type" value="Genomic_DNA"/>
</dbReference>
<sequence>MENFRVMQLGRWQSVDKPHIEMESIEFLKRFVPWNNLRYLSLQEISRITELPETIGKLTSLLILNLRACHNLERLPPGIGYLKELTHLDVSGCYLLDHLPRGIRSLLQLQVLKGFVMGNSRSKDPCKLSDLVRLKKLRKLSITIGQESVHVPGEVYKLQEFKALTSLTITWGIAEPTKPKEPTLTEPTEPTKPNLTIPALTFPQQLEKLDIRAFPLKTVPEWLSGPKLPGLKRLYIRGGKLVSLERIGSQTVQVLRLRFLKELSVEWKRLQDMFSSLGYLEVKECPILLKEKFKGALDSDGVWRKEY</sequence>
<reference evidence="3 4" key="1">
    <citation type="journal article" date="2022" name="Hortic Res">
        <title>The genome of Dioscorea zingiberensis sheds light on the biosynthesis, origin and evolution of the medicinally important diosgenin saponins.</title>
        <authorList>
            <person name="Li Y."/>
            <person name="Tan C."/>
            <person name="Li Z."/>
            <person name="Guo J."/>
            <person name="Li S."/>
            <person name="Chen X."/>
            <person name="Wang C."/>
            <person name="Dai X."/>
            <person name="Yang H."/>
            <person name="Song W."/>
            <person name="Hou L."/>
            <person name="Xu J."/>
            <person name="Tong Z."/>
            <person name="Xu A."/>
            <person name="Yuan X."/>
            <person name="Wang W."/>
            <person name="Yang Q."/>
            <person name="Chen L."/>
            <person name="Sun Z."/>
            <person name="Wang K."/>
            <person name="Pan B."/>
            <person name="Chen J."/>
            <person name="Bao Y."/>
            <person name="Liu F."/>
            <person name="Qi X."/>
            <person name="Gang D.R."/>
            <person name="Wen J."/>
            <person name="Li J."/>
        </authorList>
    </citation>
    <scope>NUCLEOTIDE SEQUENCE [LARGE SCALE GENOMIC DNA]</scope>
    <source>
        <strain evidence="3">Dzin_1.0</strain>
    </source>
</reference>
<dbReference type="PANTHER" id="PTHR47186">
    <property type="entry name" value="LEUCINE-RICH REPEAT-CONTAINING PROTEIN 57"/>
    <property type="match status" value="1"/>
</dbReference>
<dbReference type="InterPro" id="IPR055414">
    <property type="entry name" value="LRR_R13L4/SHOC2-like"/>
</dbReference>
<keyword evidence="4" id="KW-1185">Reference proteome</keyword>
<dbReference type="Proteomes" id="UP001085076">
    <property type="component" value="Unassembled WGS sequence"/>
</dbReference>
<evidence type="ECO:0000256" key="1">
    <source>
        <dbReference type="ARBA" id="ARBA00022737"/>
    </source>
</evidence>
<feature type="domain" description="Disease resistance R13L4/SHOC-2-like LRR" evidence="2">
    <location>
        <begin position="34"/>
        <end position="267"/>
    </location>
</feature>
<dbReference type="SUPFAM" id="SSF52058">
    <property type="entry name" value="L domain-like"/>
    <property type="match status" value="1"/>
</dbReference>
<gene>
    <name evidence="3" type="ORF">J5N97_000620</name>
</gene>
<organism evidence="3 4">
    <name type="scientific">Dioscorea zingiberensis</name>
    <dbReference type="NCBI Taxonomy" id="325984"/>
    <lineage>
        <taxon>Eukaryota</taxon>
        <taxon>Viridiplantae</taxon>
        <taxon>Streptophyta</taxon>
        <taxon>Embryophyta</taxon>
        <taxon>Tracheophyta</taxon>
        <taxon>Spermatophyta</taxon>
        <taxon>Magnoliopsida</taxon>
        <taxon>Liliopsida</taxon>
        <taxon>Dioscoreales</taxon>
        <taxon>Dioscoreaceae</taxon>
        <taxon>Dioscorea</taxon>
    </lineage>
</organism>
<dbReference type="AlphaFoldDB" id="A0A9D5H1I8"/>
<keyword evidence="1" id="KW-0677">Repeat</keyword>
<dbReference type="InterPro" id="IPR032675">
    <property type="entry name" value="LRR_dom_sf"/>
</dbReference>
<dbReference type="Pfam" id="PF23598">
    <property type="entry name" value="LRR_14"/>
    <property type="match status" value="1"/>
</dbReference>
<dbReference type="OrthoDB" id="1934998at2759"/>
<dbReference type="Gene3D" id="3.80.10.10">
    <property type="entry name" value="Ribonuclease Inhibitor"/>
    <property type="match status" value="1"/>
</dbReference>
<evidence type="ECO:0000313" key="4">
    <source>
        <dbReference type="Proteomes" id="UP001085076"/>
    </source>
</evidence>
<protein>
    <recommendedName>
        <fullName evidence="2">Disease resistance R13L4/SHOC-2-like LRR domain-containing protein</fullName>
    </recommendedName>
</protein>
<evidence type="ECO:0000259" key="2">
    <source>
        <dbReference type="Pfam" id="PF23598"/>
    </source>
</evidence>